<dbReference type="EMBL" id="DPIY01000001">
    <property type="protein sequence ID" value="HCT55866.1"/>
    <property type="molecule type" value="Genomic_DNA"/>
</dbReference>
<dbReference type="AlphaFoldDB" id="A0A3D4V437"/>
<proteinExistence type="predicted"/>
<evidence type="ECO:0000313" key="1">
    <source>
        <dbReference type="EMBL" id="HCT55866.1"/>
    </source>
</evidence>
<gene>
    <name evidence="1" type="ORF">DGD08_01495</name>
</gene>
<name>A0A3D4V437_9BACT</name>
<comment type="caution">
    <text evidence="1">The sequence shown here is derived from an EMBL/GenBank/DDBJ whole genome shotgun (WGS) entry which is preliminary data.</text>
</comment>
<protein>
    <submittedName>
        <fullName evidence="1">Uncharacterized protein</fullName>
    </submittedName>
</protein>
<evidence type="ECO:0000313" key="2">
    <source>
        <dbReference type="Proteomes" id="UP000264071"/>
    </source>
</evidence>
<dbReference type="Proteomes" id="UP000264071">
    <property type="component" value="Unassembled WGS sequence"/>
</dbReference>
<reference evidence="1 2" key="1">
    <citation type="journal article" date="2018" name="Nat. Biotechnol.">
        <title>A standardized bacterial taxonomy based on genome phylogeny substantially revises the tree of life.</title>
        <authorList>
            <person name="Parks D.H."/>
            <person name="Chuvochina M."/>
            <person name="Waite D.W."/>
            <person name="Rinke C."/>
            <person name="Skarshewski A."/>
            <person name="Chaumeil P.A."/>
            <person name="Hugenholtz P."/>
        </authorList>
    </citation>
    <scope>NUCLEOTIDE SEQUENCE [LARGE SCALE GENOMIC DNA]</scope>
    <source>
        <strain evidence="1">UBA8844</strain>
    </source>
</reference>
<dbReference type="OMA" id="RNEGMQN"/>
<accession>A0A3D4V437</accession>
<organism evidence="1 2">
    <name type="scientific">Gemmatimonas aurantiaca</name>
    <dbReference type="NCBI Taxonomy" id="173480"/>
    <lineage>
        <taxon>Bacteria</taxon>
        <taxon>Pseudomonadati</taxon>
        <taxon>Gemmatimonadota</taxon>
        <taxon>Gemmatimonadia</taxon>
        <taxon>Gemmatimonadales</taxon>
        <taxon>Gemmatimonadaceae</taxon>
        <taxon>Gemmatimonas</taxon>
    </lineage>
</organism>
<sequence>MNVHERQQFDFFFNTAVERFVERIEQRCGGPVPALTRLRLDPNSDGVWVDEFVSALFTDFLLDNAAGAAFVLGSLARRPLPAADAAMLHGQARTIGDWMQLTARRGFATILSTKAEEALEQRLAFQVVD</sequence>